<evidence type="ECO:0000313" key="4">
    <source>
        <dbReference type="Proteomes" id="UP000006729"/>
    </source>
</evidence>
<dbReference type="InterPro" id="IPR002885">
    <property type="entry name" value="PPR_rpt"/>
</dbReference>
<name>A0A2K2BMB5_POPTR</name>
<dbReference type="Pfam" id="PF13041">
    <property type="entry name" value="PPR_2"/>
    <property type="match status" value="3"/>
</dbReference>
<dbReference type="NCBIfam" id="TIGR00756">
    <property type="entry name" value="PPR"/>
    <property type="match status" value="5"/>
</dbReference>
<evidence type="ECO:0008006" key="5">
    <source>
        <dbReference type="Google" id="ProtNLM"/>
    </source>
</evidence>
<dbReference type="PANTHER" id="PTHR47926:SF359">
    <property type="entry name" value="PENTACOTRIPEPTIDE-REPEAT REGION OF PRORP DOMAIN-CONTAINING PROTEIN"/>
    <property type="match status" value="1"/>
</dbReference>
<dbReference type="PANTHER" id="PTHR47926">
    <property type="entry name" value="PENTATRICOPEPTIDE REPEAT-CONTAINING PROTEIN"/>
    <property type="match status" value="1"/>
</dbReference>
<feature type="repeat" description="PPR" evidence="2">
    <location>
        <begin position="335"/>
        <end position="369"/>
    </location>
</feature>
<dbReference type="EMBL" id="CM009291">
    <property type="protein sequence ID" value="PNT50923.1"/>
    <property type="molecule type" value="Genomic_DNA"/>
</dbReference>
<dbReference type="FunFam" id="1.25.40.10:FF:000344">
    <property type="entry name" value="Pentatricopeptide repeat-containing protein"/>
    <property type="match status" value="1"/>
</dbReference>
<dbReference type="GO" id="GO:0003723">
    <property type="term" value="F:RNA binding"/>
    <property type="evidence" value="ECO:0007669"/>
    <property type="project" value="InterPro"/>
</dbReference>
<proteinExistence type="predicted"/>
<dbReference type="AlphaFoldDB" id="A0A2K2BMB5"/>
<gene>
    <name evidence="3" type="ORF">POPTR_002G214600</name>
</gene>
<sequence>MVACLSSTLPDALIISSRRRSPFLNSHYHTSSTCWPKFGSAEALLLLQNCTSFNHLKLVHGKIIRNALSANQLLVRKLIHLCSSYGRLDYAALLFHQVQEPHTFTWNFLIRTYTIHGYSMKALLLYNLMIRRGFPPDKFTFPFVVKACLASGSIRKGKEVHGLAIKTGFSKDMFLYNTLMDLYFSCGDEGYGRKVFDKLRVRNVVSWTTFIAGLVVCGDLDAARRAFDQMPTRNVVSWTAIINAYVRNQRPHEAFELFWRMLLANVKPNEYTLVNLLKACSELGSLKLGRWIHDYALKNGFDLGAFLGTALIDMYSKCGSLDDARQVFREMQIKSLATWNAMITSLGVHGYGEEALSLFTKMEEANVRPDAITFVGVLCACLQTDKVREGDMYFKYMREHYGITPVVEHYTCMIELYSRANLLNALDELVKGMPRELSDDVAAAWIKSRLIDDIDDTENSLEHQGEELQYWETRTEHLSQYQLQGFKWDVG</sequence>
<dbReference type="InterPro" id="IPR046960">
    <property type="entry name" value="PPR_At4g14850-like_plant"/>
</dbReference>
<protein>
    <recommendedName>
        <fullName evidence="5">Pentacotripeptide-repeat region of PRORP domain-containing protein</fullName>
    </recommendedName>
</protein>
<feature type="repeat" description="PPR" evidence="2">
    <location>
        <begin position="102"/>
        <end position="136"/>
    </location>
</feature>
<dbReference type="InterPro" id="IPR011990">
    <property type="entry name" value="TPR-like_helical_dom_sf"/>
</dbReference>
<evidence type="ECO:0000256" key="2">
    <source>
        <dbReference type="PROSITE-ProRule" id="PRU00708"/>
    </source>
</evidence>
<feature type="repeat" description="PPR" evidence="2">
    <location>
        <begin position="234"/>
        <end position="268"/>
    </location>
</feature>
<accession>A0A2K2BMB5</accession>
<dbReference type="Gene3D" id="1.25.40.10">
    <property type="entry name" value="Tetratricopeptide repeat domain"/>
    <property type="match status" value="3"/>
</dbReference>
<feature type="repeat" description="PPR" evidence="2">
    <location>
        <begin position="203"/>
        <end position="233"/>
    </location>
</feature>
<evidence type="ECO:0000313" key="3">
    <source>
        <dbReference type="EMBL" id="PNT50923.1"/>
    </source>
</evidence>
<reference evidence="3 4" key="1">
    <citation type="journal article" date="2006" name="Science">
        <title>The genome of black cottonwood, Populus trichocarpa (Torr. &amp; Gray).</title>
        <authorList>
            <person name="Tuskan G.A."/>
            <person name="Difazio S."/>
            <person name="Jansson S."/>
            <person name="Bohlmann J."/>
            <person name="Grigoriev I."/>
            <person name="Hellsten U."/>
            <person name="Putnam N."/>
            <person name="Ralph S."/>
            <person name="Rombauts S."/>
            <person name="Salamov A."/>
            <person name="Schein J."/>
            <person name="Sterck L."/>
            <person name="Aerts A."/>
            <person name="Bhalerao R.R."/>
            <person name="Bhalerao R.P."/>
            <person name="Blaudez D."/>
            <person name="Boerjan W."/>
            <person name="Brun A."/>
            <person name="Brunner A."/>
            <person name="Busov V."/>
            <person name="Campbell M."/>
            <person name="Carlson J."/>
            <person name="Chalot M."/>
            <person name="Chapman J."/>
            <person name="Chen G.L."/>
            <person name="Cooper D."/>
            <person name="Coutinho P.M."/>
            <person name="Couturier J."/>
            <person name="Covert S."/>
            <person name="Cronk Q."/>
            <person name="Cunningham R."/>
            <person name="Davis J."/>
            <person name="Degroeve S."/>
            <person name="Dejardin A."/>
            <person name="Depamphilis C."/>
            <person name="Detter J."/>
            <person name="Dirks B."/>
            <person name="Dubchak I."/>
            <person name="Duplessis S."/>
            <person name="Ehlting J."/>
            <person name="Ellis B."/>
            <person name="Gendler K."/>
            <person name="Goodstein D."/>
            <person name="Gribskov M."/>
            <person name="Grimwood J."/>
            <person name="Groover A."/>
            <person name="Gunter L."/>
            <person name="Hamberger B."/>
            <person name="Heinze B."/>
            <person name="Helariutta Y."/>
            <person name="Henrissat B."/>
            <person name="Holligan D."/>
            <person name="Holt R."/>
            <person name="Huang W."/>
            <person name="Islam-Faridi N."/>
            <person name="Jones S."/>
            <person name="Jones-Rhoades M."/>
            <person name="Jorgensen R."/>
            <person name="Joshi C."/>
            <person name="Kangasjarvi J."/>
            <person name="Karlsson J."/>
            <person name="Kelleher C."/>
            <person name="Kirkpatrick R."/>
            <person name="Kirst M."/>
            <person name="Kohler A."/>
            <person name="Kalluri U."/>
            <person name="Larimer F."/>
            <person name="Leebens-Mack J."/>
            <person name="Leple J.C."/>
            <person name="Locascio P."/>
            <person name="Lou Y."/>
            <person name="Lucas S."/>
            <person name="Martin F."/>
            <person name="Montanini B."/>
            <person name="Napoli C."/>
            <person name="Nelson D.R."/>
            <person name="Nelson C."/>
            <person name="Nieminen K."/>
            <person name="Nilsson O."/>
            <person name="Pereda V."/>
            <person name="Peter G."/>
            <person name="Philippe R."/>
            <person name="Pilate G."/>
            <person name="Poliakov A."/>
            <person name="Razumovskaya J."/>
            <person name="Richardson P."/>
            <person name="Rinaldi C."/>
            <person name="Ritland K."/>
            <person name="Rouze P."/>
            <person name="Ryaboy D."/>
            <person name="Schmutz J."/>
            <person name="Schrader J."/>
            <person name="Segerman B."/>
            <person name="Shin H."/>
            <person name="Siddiqui A."/>
            <person name="Sterky F."/>
            <person name="Terry A."/>
            <person name="Tsai C.J."/>
            <person name="Uberbacher E."/>
            <person name="Unneberg P."/>
            <person name="Vahala J."/>
            <person name="Wall K."/>
            <person name="Wessler S."/>
            <person name="Yang G."/>
            <person name="Yin T."/>
            <person name="Douglas C."/>
            <person name="Marra M."/>
            <person name="Sandberg G."/>
            <person name="Van de Peer Y."/>
            <person name="Rokhsar D."/>
        </authorList>
    </citation>
    <scope>NUCLEOTIDE SEQUENCE [LARGE SCALE GENOMIC DNA]</scope>
    <source>
        <strain evidence="4">cv. Nisqually</strain>
    </source>
</reference>
<dbReference type="Proteomes" id="UP000006729">
    <property type="component" value="Chromosome 2"/>
</dbReference>
<organism evidence="3 4">
    <name type="scientific">Populus trichocarpa</name>
    <name type="common">Western balsam poplar</name>
    <name type="synonym">Populus balsamifera subsp. trichocarpa</name>
    <dbReference type="NCBI Taxonomy" id="3694"/>
    <lineage>
        <taxon>Eukaryota</taxon>
        <taxon>Viridiplantae</taxon>
        <taxon>Streptophyta</taxon>
        <taxon>Embryophyta</taxon>
        <taxon>Tracheophyta</taxon>
        <taxon>Spermatophyta</taxon>
        <taxon>Magnoliopsida</taxon>
        <taxon>eudicotyledons</taxon>
        <taxon>Gunneridae</taxon>
        <taxon>Pentapetalae</taxon>
        <taxon>rosids</taxon>
        <taxon>fabids</taxon>
        <taxon>Malpighiales</taxon>
        <taxon>Salicaceae</taxon>
        <taxon>Saliceae</taxon>
        <taxon>Populus</taxon>
    </lineage>
</organism>
<dbReference type="FunFam" id="1.25.40.10:FF:000970">
    <property type="entry name" value="Pentatricopeptide repeat-containing protein At3g26630, chloroplastic"/>
    <property type="match status" value="1"/>
</dbReference>
<dbReference type="GO" id="GO:0009451">
    <property type="term" value="P:RNA modification"/>
    <property type="evidence" value="ECO:0007669"/>
    <property type="project" value="InterPro"/>
</dbReference>
<dbReference type="PROSITE" id="PS51375">
    <property type="entry name" value="PPR"/>
    <property type="match status" value="4"/>
</dbReference>
<dbReference type="Pfam" id="PF01535">
    <property type="entry name" value="PPR"/>
    <property type="match status" value="2"/>
</dbReference>
<keyword evidence="1" id="KW-0677">Repeat</keyword>
<dbReference type="InParanoid" id="A0A2K2BMB5"/>
<keyword evidence="4" id="KW-1185">Reference proteome</keyword>
<evidence type="ECO:0000256" key="1">
    <source>
        <dbReference type="ARBA" id="ARBA00022737"/>
    </source>
</evidence>
<dbReference type="FunCoup" id="A0A2K2BMB5">
    <property type="interactions" value="720"/>
</dbReference>